<feature type="chain" id="PRO_5015194922" evidence="1">
    <location>
        <begin position="20"/>
        <end position="85"/>
    </location>
</feature>
<evidence type="ECO:0000313" key="2">
    <source>
        <dbReference type="EMBL" id="MBX57559.1"/>
    </source>
</evidence>
<accession>A0A2P2PSD0</accession>
<protein>
    <submittedName>
        <fullName evidence="2">Uncharacterized protein</fullName>
    </submittedName>
</protein>
<feature type="signal peptide" evidence="1">
    <location>
        <begin position="1"/>
        <end position="19"/>
    </location>
</feature>
<dbReference type="AlphaFoldDB" id="A0A2P2PSD0"/>
<sequence length="85" mass="9846">MHVALQLMTQALFITSCQCLHLSQFLMHTHLLKCLYPIFMPMQCLLETNPCVDATRNFCWKPKKSKILKTLDALAFHLNPRSLLT</sequence>
<keyword evidence="1" id="KW-0732">Signal</keyword>
<reference evidence="2" key="1">
    <citation type="submission" date="2018-02" db="EMBL/GenBank/DDBJ databases">
        <title>Rhizophora mucronata_Transcriptome.</title>
        <authorList>
            <person name="Meera S.P."/>
            <person name="Sreeshan A."/>
            <person name="Augustine A."/>
        </authorList>
    </citation>
    <scope>NUCLEOTIDE SEQUENCE</scope>
    <source>
        <tissue evidence="2">Leaf</tissue>
    </source>
</reference>
<evidence type="ECO:0000256" key="1">
    <source>
        <dbReference type="SAM" id="SignalP"/>
    </source>
</evidence>
<name>A0A2P2PSD0_RHIMU</name>
<proteinExistence type="predicted"/>
<organism evidence="2">
    <name type="scientific">Rhizophora mucronata</name>
    <name type="common">Asiatic mangrove</name>
    <dbReference type="NCBI Taxonomy" id="61149"/>
    <lineage>
        <taxon>Eukaryota</taxon>
        <taxon>Viridiplantae</taxon>
        <taxon>Streptophyta</taxon>
        <taxon>Embryophyta</taxon>
        <taxon>Tracheophyta</taxon>
        <taxon>Spermatophyta</taxon>
        <taxon>Magnoliopsida</taxon>
        <taxon>eudicotyledons</taxon>
        <taxon>Gunneridae</taxon>
        <taxon>Pentapetalae</taxon>
        <taxon>rosids</taxon>
        <taxon>fabids</taxon>
        <taxon>Malpighiales</taxon>
        <taxon>Rhizophoraceae</taxon>
        <taxon>Rhizophora</taxon>
    </lineage>
</organism>
<dbReference type="EMBL" id="GGEC01077075">
    <property type="protein sequence ID" value="MBX57559.1"/>
    <property type="molecule type" value="Transcribed_RNA"/>
</dbReference>